<gene>
    <name evidence="7" type="ORF">GT019_18315</name>
</gene>
<feature type="transmembrane region" description="Helical" evidence="5">
    <location>
        <begin position="208"/>
        <end position="227"/>
    </location>
</feature>
<proteinExistence type="predicted"/>
<evidence type="ECO:0000313" key="7">
    <source>
        <dbReference type="EMBL" id="NBD25831.1"/>
    </source>
</evidence>
<evidence type="ECO:0000259" key="6">
    <source>
        <dbReference type="Pfam" id="PF12698"/>
    </source>
</evidence>
<evidence type="ECO:0000256" key="5">
    <source>
        <dbReference type="SAM" id="Phobius"/>
    </source>
</evidence>
<feature type="domain" description="ABC-2 type transporter transmembrane" evidence="6">
    <location>
        <begin position="12"/>
        <end position="383"/>
    </location>
</feature>
<feature type="transmembrane region" description="Helical" evidence="5">
    <location>
        <begin position="301"/>
        <end position="321"/>
    </location>
</feature>
<comment type="caution">
    <text evidence="7">The sequence shown here is derived from an EMBL/GenBank/DDBJ whole genome shotgun (WGS) entry which is preliminary data.</text>
</comment>
<keyword evidence="8" id="KW-1185">Reference proteome</keyword>
<feature type="transmembrane region" description="Helical" evidence="5">
    <location>
        <begin position="248"/>
        <end position="271"/>
    </location>
</feature>
<dbReference type="Pfam" id="PF12698">
    <property type="entry name" value="ABC2_membrane_3"/>
    <property type="match status" value="1"/>
</dbReference>
<dbReference type="RefSeq" id="WP_161744639.1">
    <property type="nucleotide sequence ID" value="NZ_JAAAMV010000017.1"/>
</dbReference>
<keyword evidence="4 5" id="KW-0472">Membrane</keyword>
<feature type="transmembrane region" description="Helical" evidence="5">
    <location>
        <begin position="277"/>
        <end position="294"/>
    </location>
</feature>
<reference evidence="7 8" key="1">
    <citation type="submission" date="2020-01" db="EMBL/GenBank/DDBJ databases">
        <title>Paenibacillus soybeanensis sp. nov. isolated from the nodules of soybean (Glycine max(L.) Merr).</title>
        <authorList>
            <person name="Wang H."/>
        </authorList>
    </citation>
    <scope>NUCLEOTIDE SEQUENCE [LARGE SCALE GENOMIC DNA]</scope>
    <source>
        <strain evidence="7 8">T1</strain>
    </source>
</reference>
<accession>A0ABW9XT21</accession>
<feature type="transmembrane region" description="Helical" evidence="5">
    <location>
        <begin position="363"/>
        <end position="384"/>
    </location>
</feature>
<keyword evidence="2 5" id="KW-0812">Transmembrane</keyword>
<name>A0ABW9XT21_9BACL</name>
<evidence type="ECO:0000313" key="8">
    <source>
        <dbReference type="Proteomes" id="UP000665561"/>
    </source>
</evidence>
<keyword evidence="3 5" id="KW-1133">Transmembrane helix</keyword>
<dbReference type="Gene3D" id="3.40.1710.10">
    <property type="entry name" value="abc type-2 transporter like domain"/>
    <property type="match status" value="1"/>
</dbReference>
<comment type="subcellular location">
    <subcellularLocation>
        <location evidence="1">Membrane</location>
        <topology evidence="1">Multi-pass membrane protein</topology>
    </subcellularLocation>
</comment>
<evidence type="ECO:0000256" key="3">
    <source>
        <dbReference type="ARBA" id="ARBA00022989"/>
    </source>
</evidence>
<feature type="transmembrane region" description="Helical" evidence="5">
    <location>
        <begin position="12"/>
        <end position="30"/>
    </location>
</feature>
<dbReference type="InterPro" id="IPR013525">
    <property type="entry name" value="ABC2_TM"/>
</dbReference>
<dbReference type="InterPro" id="IPR051328">
    <property type="entry name" value="T7SS_ABC-Transporter"/>
</dbReference>
<sequence length="407" mass="43268">MLKFFRQKHPYLAILIVFMVILVLGLAQLGSSVNPVPKDLPVLLVQGDAGANTPAGESNFGKELSERMQAADAPNGGEMPLIWRTAASEDAAVDAMNREEAYAALVIPADFSGKLATLLTADPQPAGVLLYVNQGMNYNGATMANQILTQLMNGASAQVREQMLATASEHGGMLTVKQSEALAAPIAVTTRNLNAVGANSSNGNAPVVLTQLVWFGAMVATMMLFVAAKNATEHGFRLHRLGIRVSQIVMGAVATGAASLSILWIAGQWFGLAIPDYAAIGWYLFFAGFVFFLIQTTVVSWLGLAGMPLFILVFFFGVPILTLPPELLPPFSHHFLYAWLPLRFAVEGLRDLFYFEGYRNLGAPTWTLAAMGGGGIVLTLLSVLKKHGAVSASAGPSETAKASSGIQ</sequence>
<evidence type="ECO:0000256" key="1">
    <source>
        <dbReference type="ARBA" id="ARBA00004141"/>
    </source>
</evidence>
<evidence type="ECO:0000256" key="2">
    <source>
        <dbReference type="ARBA" id="ARBA00022692"/>
    </source>
</evidence>
<organism evidence="7 8">
    <name type="scientific">Paenibacillus glycinis</name>
    <dbReference type="NCBI Taxonomy" id="2697035"/>
    <lineage>
        <taxon>Bacteria</taxon>
        <taxon>Bacillati</taxon>
        <taxon>Bacillota</taxon>
        <taxon>Bacilli</taxon>
        <taxon>Bacillales</taxon>
        <taxon>Paenibacillaceae</taxon>
        <taxon>Paenibacillus</taxon>
    </lineage>
</organism>
<dbReference type="PANTHER" id="PTHR43077:SF5">
    <property type="entry name" value="PHAGE INFECTION PROTEIN"/>
    <property type="match status" value="1"/>
</dbReference>
<dbReference type="Proteomes" id="UP000665561">
    <property type="component" value="Unassembled WGS sequence"/>
</dbReference>
<protein>
    <submittedName>
        <fullName evidence="7">DUF3533 domain-containing protein</fullName>
    </submittedName>
</protein>
<dbReference type="EMBL" id="JAAAMV010000017">
    <property type="protein sequence ID" value="NBD25831.1"/>
    <property type="molecule type" value="Genomic_DNA"/>
</dbReference>
<dbReference type="PANTHER" id="PTHR43077">
    <property type="entry name" value="TRANSPORT PERMEASE YVFS-RELATED"/>
    <property type="match status" value="1"/>
</dbReference>
<evidence type="ECO:0000256" key="4">
    <source>
        <dbReference type="ARBA" id="ARBA00023136"/>
    </source>
</evidence>